<dbReference type="Pfam" id="PF07544">
    <property type="entry name" value="Med9"/>
    <property type="match status" value="1"/>
</dbReference>
<keyword evidence="5 7" id="KW-0804">Transcription</keyword>
<dbReference type="GO" id="GO:0016592">
    <property type="term" value="C:mediator complex"/>
    <property type="evidence" value="ECO:0007669"/>
    <property type="project" value="InterPro"/>
</dbReference>
<comment type="subunit">
    <text evidence="7">Component of the Mediator complex.</text>
</comment>
<keyword evidence="6 7" id="KW-0539">Nucleus</keyword>
<dbReference type="OrthoDB" id="5414694at2759"/>
<evidence type="ECO:0000256" key="5">
    <source>
        <dbReference type="ARBA" id="ARBA00023163"/>
    </source>
</evidence>
<keyword evidence="3 7" id="KW-0805">Transcription regulation</keyword>
<dbReference type="EMBL" id="KV878127">
    <property type="protein sequence ID" value="OJJ00023.1"/>
    <property type="molecule type" value="Genomic_DNA"/>
</dbReference>
<feature type="compositionally biased region" description="Low complexity" evidence="8">
    <location>
        <begin position="100"/>
        <end position="113"/>
    </location>
</feature>
<keyword evidence="10" id="KW-1185">Reference proteome</keyword>
<evidence type="ECO:0000313" key="9">
    <source>
        <dbReference type="EMBL" id="OJJ00023.1"/>
    </source>
</evidence>
<reference evidence="10" key="1">
    <citation type="journal article" date="2017" name="Genome Biol.">
        <title>Comparative genomics reveals high biological diversity and specific adaptations in the industrially and medically important fungal genus Aspergillus.</title>
        <authorList>
            <person name="de Vries R.P."/>
            <person name="Riley R."/>
            <person name="Wiebenga A."/>
            <person name="Aguilar-Osorio G."/>
            <person name="Amillis S."/>
            <person name="Uchima C.A."/>
            <person name="Anderluh G."/>
            <person name="Asadollahi M."/>
            <person name="Askin M."/>
            <person name="Barry K."/>
            <person name="Battaglia E."/>
            <person name="Bayram O."/>
            <person name="Benocci T."/>
            <person name="Braus-Stromeyer S.A."/>
            <person name="Caldana C."/>
            <person name="Canovas D."/>
            <person name="Cerqueira G.C."/>
            <person name="Chen F."/>
            <person name="Chen W."/>
            <person name="Choi C."/>
            <person name="Clum A."/>
            <person name="Dos Santos R.A."/>
            <person name="Damasio A.R."/>
            <person name="Diallinas G."/>
            <person name="Emri T."/>
            <person name="Fekete E."/>
            <person name="Flipphi M."/>
            <person name="Freyberg S."/>
            <person name="Gallo A."/>
            <person name="Gournas C."/>
            <person name="Habgood R."/>
            <person name="Hainaut M."/>
            <person name="Harispe M.L."/>
            <person name="Henrissat B."/>
            <person name="Hilden K.S."/>
            <person name="Hope R."/>
            <person name="Hossain A."/>
            <person name="Karabika E."/>
            <person name="Karaffa L."/>
            <person name="Karanyi Z."/>
            <person name="Krasevec N."/>
            <person name="Kuo A."/>
            <person name="Kusch H."/>
            <person name="LaButti K."/>
            <person name="Lagendijk E.L."/>
            <person name="Lapidus A."/>
            <person name="Levasseur A."/>
            <person name="Lindquist E."/>
            <person name="Lipzen A."/>
            <person name="Logrieco A.F."/>
            <person name="MacCabe A."/>
            <person name="Maekelae M.R."/>
            <person name="Malavazi I."/>
            <person name="Melin P."/>
            <person name="Meyer V."/>
            <person name="Mielnichuk N."/>
            <person name="Miskei M."/>
            <person name="Molnar A.P."/>
            <person name="Mule G."/>
            <person name="Ngan C.Y."/>
            <person name="Orejas M."/>
            <person name="Orosz E."/>
            <person name="Ouedraogo J.P."/>
            <person name="Overkamp K.M."/>
            <person name="Park H.-S."/>
            <person name="Perrone G."/>
            <person name="Piumi F."/>
            <person name="Punt P.J."/>
            <person name="Ram A.F."/>
            <person name="Ramon A."/>
            <person name="Rauscher S."/>
            <person name="Record E."/>
            <person name="Riano-Pachon D.M."/>
            <person name="Robert V."/>
            <person name="Roehrig J."/>
            <person name="Ruller R."/>
            <person name="Salamov A."/>
            <person name="Salih N.S."/>
            <person name="Samson R.A."/>
            <person name="Sandor E."/>
            <person name="Sanguinetti M."/>
            <person name="Schuetze T."/>
            <person name="Sepcic K."/>
            <person name="Shelest E."/>
            <person name="Sherlock G."/>
            <person name="Sophianopoulou V."/>
            <person name="Squina F.M."/>
            <person name="Sun H."/>
            <person name="Susca A."/>
            <person name="Todd R.B."/>
            <person name="Tsang A."/>
            <person name="Unkles S.E."/>
            <person name="van de Wiele N."/>
            <person name="van Rossen-Uffink D."/>
            <person name="Oliveira J.V."/>
            <person name="Vesth T.C."/>
            <person name="Visser J."/>
            <person name="Yu J.-H."/>
            <person name="Zhou M."/>
            <person name="Andersen M.R."/>
            <person name="Archer D.B."/>
            <person name="Baker S.E."/>
            <person name="Benoit I."/>
            <person name="Brakhage A.A."/>
            <person name="Braus G.H."/>
            <person name="Fischer R."/>
            <person name="Frisvad J.C."/>
            <person name="Goldman G.H."/>
            <person name="Houbraken J."/>
            <person name="Oakley B."/>
            <person name="Pocsi I."/>
            <person name="Scazzocchio C."/>
            <person name="Seiboth B."/>
            <person name="vanKuyk P.A."/>
            <person name="Wortman J."/>
            <person name="Dyer P.S."/>
            <person name="Grigoriev I.V."/>
        </authorList>
    </citation>
    <scope>NUCLEOTIDE SEQUENCE [LARGE SCALE GENOMIC DNA]</scope>
    <source>
        <strain evidence="10">CBS 583.65</strain>
    </source>
</reference>
<evidence type="ECO:0000313" key="10">
    <source>
        <dbReference type="Proteomes" id="UP000184073"/>
    </source>
</evidence>
<organism evidence="9 10">
    <name type="scientific">Aspergillus versicolor CBS 583.65</name>
    <dbReference type="NCBI Taxonomy" id="1036611"/>
    <lineage>
        <taxon>Eukaryota</taxon>
        <taxon>Fungi</taxon>
        <taxon>Dikarya</taxon>
        <taxon>Ascomycota</taxon>
        <taxon>Pezizomycotina</taxon>
        <taxon>Eurotiomycetes</taxon>
        <taxon>Eurotiomycetidae</taxon>
        <taxon>Eurotiales</taxon>
        <taxon>Aspergillaceae</taxon>
        <taxon>Aspergillus</taxon>
        <taxon>Aspergillus subgen. Nidulantes</taxon>
    </lineage>
</organism>
<gene>
    <name evidence="7" type="primary">MED9</name>
    <name evidence="9" type="ORF">ASPVEDRAFT_81606</name>
</gene>
<dbReference type="InterPro" id="IPR011425">
    <property type="entry name" value="Med9"/>
</dbReference>
<dbReference type="Proteomes" id="UP000184073">
    <property type="component" value="Unassembled WGS sequence"/>
</dbReference>
<evidence type="ECO:0000256" key="8">
    <source>
        <dbReference type="SAM" id="MobiDB-lite"/>
    </source>
</evidence>
<protein>
    <recommendedName>
        <fullName evidence="7">Mediator of RNA polymerase II transcription subunit 9</fullName>
    </recommendedName>
    <alternativeName>
        <fullName evidence="7">Mediator complex subunit 9</fullName>
    </alternativeName>
</protein>
<dbReference type="STRING" id="1036611.A0A1L9PEU9"/>
<keyword evidence="4 7" id="KW-0010">Activator</keyword>
<comment type="subcellular location">
    <subcellularLocation>
        <location evidence="1 7">Nucleus</location>
    </subcellularLocation>
</comment>
<comment type="function">
    <text evidence="7">Component of the Mediator complex, a coactivator involved in the regulated transcription of nearly all RNA polymerase II-dependent genes. Mediator functions as a bridge to convey information from gene-specific regulatory proteins to the basal RNA polymerase II transcription machinery. Mediator is recruited to promoters by direct interactions with regulatory proteins and serves as a scaffold for the assembly of a functional preinitiation complex with RNA polymerase II and the general transcription factors.</text>
</comment>
<evidence type="ECO:0000256" key="7">
    <source>
        <dbReference type="RuleBase" id="RU364145"/>
    </source>
</evidence>
<feature type="region of interest" description="Disordered" evidence="8">
    <location>
        <begin position="1"/>
        <end position="113"/>
    </location>
</feature>
<accession>A0A1L9PEU9</accession>
<dbReference type="GO" id="GO:0006357">
    <property type="term" value="P:regulation of transcription by RNA polymerase II"/>
    <property type="evidence" value="ECO:0007669"/>
    <property type="project" value="InterPro"/>
</dbReference>
<dbReference type="GO" id="GO:0003712">
    <property type="term" value="F:transcription coregulator activity"/>
    <property type="evidence" value="ECO:0007669"/>
    <property type="project" value="InterPro"/>
</dbReference>
<evidence type="ECO:0000256" key="6">
    <source>
        <dbReference type="ARBA" id="ARBA00023242"/>
    </source>
</evidence>
<dbReference type="AlphaFoldDB" id="A0A1L9PEU9"/>
<feature type="compositionally biased region" description="Polar residues" evidence="8">
    <location>
        <begin position="55"/>
        <end position="97"/>
    </location>
</feature>
<dbReference type="VEuPathDB" id="FungiDB:ASPVEDRAFT_81606"/>
<evidence type="ECO:0000256" key="4">
    <source>
        <dbReference type="ARBA" id="ARBA00023159"/>
    </source>
</evidence>
<comment type="similarity">
    <text evidence="2 7">Belongs to the Mediator complex subunit 9 family.</text>
</comment>
<feature type="compositionally biased region" description="Polar residues" evidence="8">
    <location>
        <begin position="23"/>
        <end position="32"/>
    </location>
</feature>
<proteinExistence type="inferred from homology"/>
<sequence>MASRSPTAVTPGPKSSAPETPAINDSPTTPQAVSFPPPQTFDFIPPLHGVITRLLSPQTNGEGATNTGNDTAPGAEQSQVQPQQPTSAVGNDNNNTELLGGVSASGPGPTSAAAEIAVLGSNLPPQLDTKDLPTEVSSIKIRIQKAQGVVESLPDVDRTVGEQEREIHDLEDRISRLKSVISDFGRRANNNGSEKAKTPGP</sequence>
<evidence type="ECO:0000256" key="2">
    <source>
        <dbReference type="ARBA" id="ARBA00008089"/>
    </source>
</evidence>
<name>A0A1L9PEU9_ASPVE</name>
<evidence type="ECO:0000256" key="3">
    <source>
        <dbReference type="ARBA" id="ARBA00023015"/>
    </source>
</evidence>
<evidence type="ECO:0000256" key="1">
    <source>
        <dbReference type="ARBA" id="ARBA00004123"/>
    </source>
</evidence>